<dbReference type="AlphaFoldDB" id="K9XXM7"/>
<proteinExistence type="predicted"/>
<protein>
    <submittedName>
        <fullName evidence="1">Uncharacterized protein</fullName>
    </submittedName>
</protein>
<evidence type="ECO:0000313" key="2">
    <source>
        <dbReference type="Proteomes" id="UP000010473"/>
    </source>
</evidence>
<evidence type="ECO:0000313" key="1">
    <source>
        <dbReference type="EMBL" id="AFZ36417.1"/>
    </source>
</evidence>
<name>K9XXM7_STAC7</name>
<dbReference type="KEGG" id="scs:Sta7437_2898"/>
<gene>
    <name evidence="1" type="ordered locus">Sta7437_2898</name>
</gene>
<dbReference type="EMBL" id="CP003653">
    <property type="protein sequence ID" value="AFZ36417.1"/>
    <property type="molecule type" value="Genomic_DNA"/>
</dbReference>
<accession>K9XXM7</accession>
<sequence length="34" mass="4400">MIFIEERRGLLQRLIKFFGDILLKFFRWLQPRRY</sequence>
<reference evidence="2" key="1">
    <citation type="journal article" date="2013" name="Proc. Natl. Acad. Sci. U.S.A.">
        <title>Improving the coverage of the cyanobacterial phylum using diversity-driven genome sequencing.</title>
        <authorList>
            <person name="Shih P.M."/>
            <person name="Wu D."/>
            <person name="Latifi A."/>
            <person name="Axen S.D."/>
            <person name="Fewer D.P."/>
            <person name="Talla E."/>
            <person name="Calteau A."/>
            <person name="Cai F."/>
            <person name="Tandeau de Marsac N."/>
            <person name="Rippka R."/>
            <person name="Herdman M."/>
            <person name="Sivonen K."/>
            <person name="Coursin T."/>
            <person name="Laurent T."/>
            <person name="Goodwin L."/>
            <person name="Nolan M."/>
            <person name="Davenport K.W."/>
            <person name="Han C.S."/>
            <person name="Rubin E.M."/>
            <person name="Eisen J.A."/>
            <person name="Woyke T."/>
            <person name="Gugger M."/>
            <person name="Kerfeld C.A."/>
        </authorList>
    </citation>
    <scope>NUCLEOTIDE SEQUENCE [LARGE SCALE GENOMIC DNA]</scope>
    <source>
        <strain evidence="2">ATCC 29371 / PCC 7437</strain>
    </source>
</reference>
<dbReference type="HOGENOM" id="CLU_3376170_0_0_3"/>
<dbReference type="Proteomes" id="UP000010473">
    <property type="component" value="Chromosome"/>
</dbReference>
<keyword evidence="2" id="KW-1185">Reference proteome</keyword>
<organism evidence="1 2">
    <name type="scientific">Stanieria cyanosphaera (strain ATCC 29371 / PCC 7437)</name>
    <dbReference type="NCBI Taxonomy" id="111780"/>
    <lineage>
        <taxon>Bacteria</taxon>
        <taxon>Bacillati</taxon>
        <taxon>Cyanobacteriota</taxon>
        <taxon>Cyanophyceae</taxon>
        <taxon>Pleurocapsales</taxon>
        <taxon>Dermocarpellaceae</taxon>
        <taxon>Stanieria</taxon>
    </lineage>
</organism>